<keyword evidence="3" id="KW-1185">Reference proteome</keyword>
<sequence length="141" mass="15957">MNALFEHLPRRERRATLSEEARRRRSGDWGSWEKLHLPEGVPGGRGWTREVRAACRNGVFSVLVREVLGEGGDCVIHLAITSLSQTRPTWWEAQRIKNEICGPEATAIEVYPPQSEVVDGADMYHLWALPGRLPFGLWRAA</sequence>
<evidence type="ECO:0000259" key="1">
    <source>
        <dbReference type="Pfam" id="PF24746"/>
    </source>
</evidence>
<organism evidence="2 3">
    <name type="scientific">Xanthobacter autotrophicus (strain ATCC BAA-1158 / Py2)</name>
    <dbReference type="NCBI Taxonomy" id="78245"/>
    <lineage>
        <taxon>Bacteria</taxon>
        <taxon>Pseudomonadati</taxon>
        <taxon>Pseudomonadota</taxon>
        <taxon>Alphaproteobacteria</taxon>
        <taxon>Hyphomicrobiales</taxon>
        <taxon>Xanthobacteraceae</taxon>
        <taxon>Xanthobacter</taxon>
    </lineage>
</organism>
<gene>
    <name evidence="2" type="ordered locus">Xaut_3598</name>
</gene>
<dbReference type="eggNOG" id="ENOG503364C">
    <property type="taxonomic scope" value="Bacteria"/>
</dbReference>
<dbReference type="AlphaFoldDB" id="A7ILD3"/>
<dbReference type="InterPro" id="IPR056111">
    <property type="entry name" value="DUF7694"/>
</dbReference>
<reference evidence="2 3" key="1">
    <citation type="submission" date="2007-07" db="EMBL/GenBank/DDBJ databases">
        <title>Complete sequence of chromosome of Xanthobacter autotrophicus Py2.</title>
        <authorList>
            <consortium name="US DOE Joint Genome Institute"/>
            <person name="Copeland A."/>
            <person name="Lucas S."/>
            <person name="Lapidus A."/>
            <person name="Barry K."/>
            <person name="Glavina del Rio T."/>
            <person name="Hammon N."/>
            <person name="Israni S."/>
            <person name="Dalin E."/>
            <person name="Tice H."/>
            <person name="Pitluck S."/>
            <person name="Sims D."/>
            <person name="Brettin T."/>
            <person name="Bruce D."/>
            <person name="Detter J.C."/>
            <person name="Han C."/>
            <person name="Tapia R."/>
            <person name="Brainard J."/>
            <person name="Schmutz J."/>
            <person name="Larimer F."/>
            <person name="Land M."/>
            <person name="Hauser L."/>
            <person name="Kyrpides N."/>
            <person name="Kim E."/>
            <person name="Ensigns S.A."/>
            <person name="Richardson P."/>
        </authorList>
    </citation>
    <scope>NUCLEOTIDE SEQUENCE [LARGE SCALE GENOMIC DNA]</scope>
    <source>
        <strain evidence="3">ATCC BAA-1158 / Py2</strain>
    </source>
</reference>
<dbReference type="HOGENOM" id="CLU_1824581_0_0_5"/>
<dbReference type="Proteomes" id="UP000002417">
    <property type="component" value="Chromosome"/>
</dbReference>
<dbReference type="STRING" id="78245.Xaut_3598"/>
<dbReference type="Pfam" id="PF24746">
    <property type="entry name" value="DUF7694"/>
    <property type="match status" value="1"/>
</dbReference>
<evidence type="ECO:0000313" key="2">
    <source>
        <dbReference type="EMBL" id="ABS68826.1"/>
    </source>
</evidence>
<dbReference type="EMBL" id="CP000781">
    <property type="protein sequence ID" value="ABS68826.1"/>
    <property type="molecule type" value="Genomic_DNA"/>
</dbReference>
<feature type="domain" description="DUF7694" evidence="1">
    <location>
        <begin position="70"/>
        <end position="130"/>
    </location>
</feature>
<evidence type="ECO:0000313" key="3">
    <source>
        <dbReference type="Proteomes" id="UP000002417"/>
    </source>
</evidence>
<protein>
    <recommendedName>
        <fullName evidence="1">DUF7694 domain-containing protein</fullName>
    </recommendedName>
</protein>
<dbReference type="OrthoDB" id="2087742at2"/>
<proteinExistence type="predicted"/>
<accession>A7ILD3</accession>
<dbReference type="KEGG" id="xau:Xaut_3598"/>
<name>A7ILD3_XANP2</name>